<accession>A0A814DNW2</accession>
<dbReference type="PANTHER" id="PTHR13479">
    <property type="entry name" value="30S RIBOSOMAL PROTEIN S18"/>
    <property type="match status" value="1"/>
</dbReference>
<dbReference type="Pfam" id="PF01084">
    <property type="entry name" value="Ribosomal_S18"/>
    <property type="match status" value="1"/>
</dbReference>
<proteinExistence type="inferred from homology"/>
<evidence type="ECO:0000313" key="6">
    <source>
        <dbReference type="EMBL" id="CAF1436751.1"/>
    </source>
</evidence>
<dbReference type="GO" id="GO:0032543">
    <property type="term" value="P:mitochondrial translation"/>
    <property type="evidence" value="ECO:0007669"/>
    <property type="project" value="TreeGrafter"/>
</dbReference>
<dbReference type="Proteomes" id="UP000682733">
    <property type="component" value="Unassembled WGS sequence"/>
</dbReference>
<dbReference type="SUPFAM" id="SSF46911">
    <property type="entry name" value="Ribosomal protein S18"/>
    <property type="match status" value="1"/>
</dbReference>
<protein>
    <recommendedName>
        <fullName evidence="10">28S ribosomal protein S18b, mitochondrial</fullName>
    </recommendedName>
</protein>
<organism evidence="5 9">
    <name type="scientific">Didymodactylos carnosus</name>
    <dbReference type="NCBI Taxonomy" id="1234261"/>
    <lineage>
        <taxon>Eukaryota</taxon>
        <taxon>Metazoa</taxon>
        <taxon>Spiralia</taxon>
        <taxon>Gnathifera</taxon>
        <taxon>Rotifera</taxon>
        <taxon>Eurotatoria</taxon>
        <taxon>Bdelloidea</taxon>
        <taxon>Philodinida</taxon>
        <taxon>Philodinidae</taxon>
        <taxon>Didymodactylos</taxon>
    </lineage>
</organism>
<dbReference type="GO" id="GO:0003735">
    <property type="term" value="F:structural constituent of ribosome"/>
    <property type="evidence" value="ECO:0007669"/>
    <property type="project" value="InterPro"/>
</dbReference>
<evidence type="ECO:0000313" key="8">
    <source>
        <dbReference type="EMBL" id="CAF4233848.1"/>
    </source>
</evidence>
<sequence length="220" mass="26292">MISLARLFRSTLCQSPARLFSFSAIRHINWEDIDEYTNKVNQSVFLTTDVYEKDDEWVRYDAKRKEKLRKEREHFLSGPPKRKTPPRSPNSPLCSSMSKNEEVVDYNPNDDQPKQMNDPYLPEPHKCIFCVNKLEIDFRNVELLSQFISPQTGFIFNQRTTGLCYFKQIELEKAIWKSRRFHLMPYYWKETVYLDDPKLFNPYDNNLKKVTNAEREKFGL</sequence>
<dbReference type="EMBL" id="CAJOBA010050391">
    <property type="protein sequence ID" value="CAF4233848.1"/>
    <property type="molecule type" value="Genomic_DNA"/>
</dbReference>
<dbReference type="Proteomes" id="UP000663829">
    <property type="component" value="Unassembled WGS sequence"/>
</dbReference>
<evidence type="ECO:0000313" key="9">
    <source>
        <dbReference type="Proteomes" id="UP000663829"/>
    </source>
</evidence>
<dbReference type="EMBL" id="CAJOBC010002414">
    <property type="protein sequence ID" value="CAF3731997.1"/>
    <property type="molecule type" value="Genomic_DNA"/>
</dbReference>
<dbReference type="InterPro" id="IPR036870">
    <property type="entry name" value="Ribosomal_bS18_sf"/>
</dbReference>
<keyword evidence="2" id="KW-0689">Ribosomal protein</keyword>
<dbReference type="EMBL" id="CAJNOQ010002414">
    <property type="protein sequence ID" value="CAF0957062.1"/>
    <property type="molecule type" value="Genomic_DNA"/>
</dbReference>
<comment type="caution">
    <text evidence="5">The sequence shown here is derived from an EMBL/GenBank/DDBJ whole genome shotgun (WGS) entry which is preliminary data.</text>
</comment>
<evidence type="ECO:0000256" key="4">
    <source>
        <dbReference type="SAM" id="MobiDB-lite"/>
    </source>
</evidence>
<keyword evidence="3" id="KW-0687">Ribonucleoprotein</keyword>
<dbReference type="OrthoDB" id="10066799at2759"/>
<dbReference type="Proteomes" id="UP000677228">
    <property type="component" value="Unassembled WGS sequence"/>
</dbReference>
<dbReference type="GO" id="GO:0005763">
    <property type="term" value="C:mitochondrial small ribosomal subunit"/>
    <property type="evidence" value="ECO:0007669"/>
    <property type="project" value="TreeGrafter"/>
</dbReference>
<dbReference type="EMBL" id="CAJNOK010028596">
    <property type="protein sequence ID" value="CAF1436751.1"/>
    <property type="molecule type" value="Genomic_DNA"/>
</dbReference>
<dbReference type="GO" id="GO:0070181">
    <property type="term" value="F:small ribosomal subunit rRNA binding"/>
    <property type="evidence" value="ECO:0007669"/>
    <property type="project" value="TreeGrafter"/>
</dbReference>
<dbReference type="AlphaFoldDB" id="A0A814DNW2"/>
<feature type="region of interest" description="Disordered" evidence="4">
    <location>
        <begin position="71"/>
        <end position="99"/>
    </location>
</feature>
<evidence type="ECO:0008006" key="10">
    <source>
        <dbReference type="Google" id="ProtNLM"/>
    </source>
</evidence>
<name>A0A814DNW2_9BILA</name>
<dbReference type="InterPro" id="IPR001648">
    <property type="entry name" value="Ribosomal_bS18"/>
</dbReference>
<keyword evidence="9" id="KW-1185">Reference proteome</keyword>
<dbReference type="Gene3D" id="4.10.640.10">
    <property type="entry name" value="Ribosomal protein S18"/>
    <property type="match status" value="1"/>
</dbReference>
<reference evidence="5" key="1">
    <citation type="submission" date="2021-02" db="EMBL/GenBank/DDBJ databases">
        <authorList>
            <person name="Nowell W R."/>
        </authorList>
    </citation>
    <scope>NUCLEOTIDE SEQUENCE</scope>
</reference>
<evidence type="ECO:0000256" key="2">
    <source>
        <dbReference type="ARBA" id="ARBA00022980"/>
    </source>
</evidence>
<evidence type="ECO:0000256" key="3">
    <source>
        <dbReference type="ARBA" id="ARBA00023274"/>
    </source>
</evidence>
<comment type="similarity">
    <text evidence="1">Belongs to the bacterial ribosomal protein bS18 family.</text>
</comment>
<evidence type="ECO:0000313" key="5">
    <source>
        <dbReference type="EMBL" id="CAF0957062.1"/>
    </source>
</evidence>
<evidence type="ECO:0000256" key="1">
    <source>
        <dbReference type="ARBA" id="ARBA00005589"/>
    </source>
</evidence>
<dbReference type="PANTHER" id="PTHR13479:SF40">
    <property type="entry name" value="SMALL RIBOSOMAL SUBUNIT PROTEIN BS18M"/>
    <property type="match status" value="1"/>
</dbReference>
<evidence type="ECO:0000313" key="7">
    <source>
        <dbReference type="EMBL" id="CAF3731997.1"/>
    </source>
</evidence>
<dbReference type="Proteomes" id="UP000681722">
    <property type="component" value="Unassembled WGS sequence"/>
</dbReference>
<gene>
    <name evidence="5" type="ORF">GPM918_LOCUS11555</name>
    <name evidence="6" type="ORF">OVA965_LOCUS34274</name>
    <name evidence="7" type="ORF">SRO942_LOCUS11556</name>
    <name evidence="8" type="ORF">TMI583_LOCUS35188</name>
</gene>